<dbReference type="HAMAP" id="MF_01401">
    <property type="entry name" value="MsrA"/>
    <property type="match status" value="1"/>
</dbReference>
<evidence type="ECO:0000256" key="3">
    <source>
        <dbReference type="ARBA" id="ARBA00047806"/>
    </source>
</evidence>
<dbReference type="PANTHER" id="PTHR42799:SF2">
    <property type="entry name" value="MITOCHONDRIAL PEPTIDE METHIONINE SULFOXIDE REDUCTASE"/>
    <property type="match status" value="1"/>
</dbReference>
<evidence type="ECO:0000256" key="5">
    <source>
        <dbReference type="HAMAP-Rule" id="MF_01401"/>
    </source>
</evidence>
<dbReference type="NCBIfam" id="TIGR00401">
    <property type="entry name" value="msrA"/>
    <property type="match status" value="1"/>
</dbReference>
<dbReference type="GO" id="GO:0005737">
    <property type="term" value="C:cytoplasm"/>
    <property type="evidence" value="ECO:0007669"/>
    <property type="project" value="TreeGrafter"/>
</dbReference>
<name>A0A368C9E0_9GAMM</name>
<dbReference type="Pfam" id="PF01625">
    <property type="entry name" value="PMSR"/>
    <property type="match status" value="1"/>
</dbReference>
<evidence type="ECO:0000313" key="8">
    <source>
        <dbReference type="Proteomes" id="UP000252915"/>
    </source>
</evidence>
<dbReference type="InterPro" id="IPR036509">
    <property type="entry name" value="Met_Sox_Rdtase_MsrA_sf"/>
</dbReference>
<sequence>MQHFVSGIDLNKIPQDYKSIILGAGCFWGVERRFWEDPNIYLTSVGYSGGHIDNPTYKQVCYEDTGHVEVVKVIFDPQLISLEEILKIFWECHDPSQGDRQGNDRGTQYRSVIFCENEKDLNLANQSQKKYQEVLSKAGFGEITTEIKIFNTYFLAEYYHQQYLAKNPNGYCGLGGTGCAFPNN</sequence>
<protein>
    <recommendedName>
        <fullName evidence="5">Peptide methionine sulfoxide reductase MsrA</fullName>
        <shortName evidence="5">Protein-methionine-S-oxide reductase</shortName>
        <ecNumber evidence="5">1.8.4.11</ecNumber>
    </recommendedName>
    <alternativeName>
        <fullName evidence="5">Peptide-methionine (S)-S-oxide reductase</fullName>
        <shortName evidence="5">Peptide Met(O) reductase</shortName>
    </alternativeName>
</protein>
<keyword evidence="2 5" id="KW-0560">Oxidoreductase</keyword>
<dbReference type="EMBL" id="QOPI01000001">
    <property type="protein sequence ID" value="RCL45717.1"/>
    <property type="molecule type" value="Genomic_DNA"/>
</dbReference>
<feature type="domain" description="Peptide methionine sulphoxide reductase MsrA" evidence="6">
    <location>
        <begin position="20"/>
        <end position="172"/>
    </location>
</feature>
<dbReference type="GO" id="GO:0034599">
    <property type="term" value="P:cellular response to oxidative stress"/>
    <property type="evidence" value="ECO:0007669"/>
    <property type="project" value="TreeGrafter"/>
</dbReference>
<feature type="active site" evidence="5">
    <location>
        <position position="26"/>
    </location>
</feature>
<comment type="function">
    <text evidence="5">Has an important function as a repair enzyme for proteins that have been inactivated by oxidation. Catalyzes the reversible oxidation-reduction of methionine sulfoxide in proteins to methionine.</text>
</comment>
<comment type="caution">
    <text evidence="7">The sequence shown here is derived from an EMBL/GenBank/DDBJ whole genome shotgun (WGS) entry which is preliminary data.</text>
</comment>
<evidence type="ECO:0000259" key="6">
    <source>
        <dbReference type="Pfam" id="PF01625"/>
    </source>
</evidence>
<dbReference type="Proteomes" id="UP000252915">
    <property type="component" value="Unassembled WGS sequence"/>
</dbReference>
<dbReference type="Gene3D" id="3.30.1060.10">
    <property type="entry name" value="Peptide methionine sulphoxide reductase MsrA"/>
    <property type="match status" value="1"/>
</dbReference>
<dbReference type="InterPro" id="IPR050162">
    <property type="entry name" value="MsrA_MetSO_reductase"/>
</dbReference>
<evidence type="ECO:0000256" key="1">
    <source>
        <dbReference type="ARBA" id="ARBA00005591"/>
    </source>
</evidence>
<reference evidence="7 8" key="1">
    <citation type="journal article" date="2018" name="Microbiome">
        <title>Fine metagenomic profile of the Mediterranean stratified and mixed water columns revealed by assembly and recruitment.</title>
        <authorList>
            <person name="Haro-Moreno J.M."/>
            <person name="Lopez-Perez M."/>
            <person name="De La Torre J.R."/>
            <person name="Picazo A."/>
            <person name="Camacho A."/>
            <person name="Rodriguez-Valera F."/>
        </authorList>
    </citation>
    <scope>NUCLEOTIDE SEQUENCE [LARGE SCALE GENOMIC DNA]</scope>
    <source>
        <strain evidence="7">MED-G78</strain>
    </source>
</reference>
<dbReference type="EC" id="1.8.4.11" evidence="5"/>
<dbReference type="AlphaFoldDB" id="A0A368C9E0"/>
<comment type="similarity">
    <text evidence="1 5">Belongs to the MsrA Met sulfoxide reductase family.</text>
</comment>
<comment type="catalytic activity">
    <reaction evidence="4 5">
        <text>[thioredoxin]-disulfide + L-methionine + H2O = L-methionine (S)-S-oxide + [thioredoxin]-dithiol</text>
        <dbReference type="Rhea" id="RHEA:19993"/>
        <dbReference type="Rhea" id="RHEA-COMP:10698"/>
        <dbReference type="Rhea" id="RHEA-COMP:10700"/>
        <dbReference type="ChEBI" id="CHEBI:15377"/>
        <dbReference type="ChEBI" id="CHEBI:29950"/>
        <dbReference type="ChEBI" id="CHEBI:50058"/>
        <dbReference type="ChEBI" id="CHEBI:57844"/>
        <dbReference type="ChEBI" id="CHEBI:58772"/>
        <dbReference type="EC" id="1.8.4.11"/>
    </reaction>
</comment>
<gene>
    <name evidence="5" type="primary">msrA</name>
    <name evidence="7" type="ORF">DBW92_00460</name>
</gene>
<evidence type="ECO:0000256" key="4">
    <source>
        <dbReference type="ARBA" id="ARBA00048782"/>
    </source>
</evidence>
<comment type="catalytic activity">
    <reaction evidence="3 5">
        <text>L-methionyl-[protein] + [thioredoxin]-disulfide + H2O = L-methionyl-(S)-S-oxide-[protein] + [thioredoxin]-dithiol</text>
        <dbReference type="Rhea" id="RHEA:14217"/>
        <dbReference type="Rhea" id="RHEA-COMP:10698"/>
        <dbReference type="Rhea" id="RHEA-COMP:10700"/>
        <dbReference type="Rhea" id="RHEA-COMP:12313"/>
        <dbReference type="Rhea" id="RHEA-COMP:12315"/>
        <dbReference type="ChEBI" id="CHEBI:15377"/>
        <dbReference type="ChEBI" id="CHEBI:16044"/>
        <dbReference type="ChEBI" id="CHEBI:29950"/>
        <dbReference type="ChEBI" id="CHEBI:44120"/>
        <dbReference type="ChEBI" id="CHEBI:50058"/>
        <dbReference type="EC" id="1.8.4.11"/>
    </reaction>
</comment>
<accession>A0A368C9E0</accession>
<dbReference type="InterPro" id="IPR002569">
    <property type="entry name" value="Met_Sox_Rdtase_MsrA_dom"/>
</dbReference>
<dbReference type="SUPFAM" id="SSF55068">
    <property type="entry name" value="Peptide methionine sulfoxide reductase"/>
    <property type="match status" value="1"/>
</dbReference>
<dbReference type="PANTHER" id="PTHR42799">
    <property type="entry name" value="MITOCHONDRIAL PEPTIDE METHIONINE SULFOXIDE REDUCTASE"/>
    <property type="match status" value="1"/>
</dbReference>
<organism evidence="7 8">
    <name type="scientific">SAR86 cluster bacterium</name>
    <dbReference type="NCBI Taxonomy" id="2030880"/>
    <lineage>
        <taxon>Bacteria</taxon>
        <taxon>Pseudomonadati</taxon>
        <taxon>Pseudomonadota</taxon>
        <taxon>Gammaproteobacteria</taxon>
        <taxon>SAR86 cluster</taxon>
    </lineage>
</organism>
<evidence type="ECO:0000313" key="7">
    <source>
        <dbReference type="EMBL" id="RCL45717.1"/>
    </source>
</evidence>
<proteinExistence type="inferred from homology"/>
<dbReference type="GO" id="GO:0033744">
    <property type="term" value="F:L-methionine:thioredoxin-disulfide S-oxidoreductase activity"/>
    <property type="evidence" value="ECO:0007669"/>
    <property type="project" value="RHEA"/>
</dbReference>
<dbReference type="GO" id="GO:0008113">
    <property type="term" value="F:peptide-methionine (S)-S-oxide reductase activity"/>
    <property type="evidence" value="ECO:0007669"/>
    <property type="project" value="UniProtKB-UniRule"/>
</dbReference>
<evidence type="ECO:0000256" key="2">
    <source>
        <dbReference type="ARBA" id="ARBA00023002"/>
    </source>
</evidence>